<evidence type="ECO:0000313" key="2">
    <source>
        <dbReference type="EMBL" id="ALT69041.1"/>
    </source>
</evidence>
<proteinExistence type="predicted"/>
<dbReference type="GeneID" id="26736216"/>
<sequence>MERNNLIIIILAIICLIMATALATYIIVGNQQQDVKVVNNTTNTTNTTVTTEKVNQETQKSVYAYKSDGTPMYSQAEVDSYVKSKYGAVNYHIQDNGYINIDDPGYTDDGARVVKGGVNKDGKTYERSFYENHIMGK</sequence>
<evidence type="ECO:0000256" key="1">
    <source>
        <dbReference type="SAM" id="Phobius"/>
    </source>
</evidence>
<dbReference type="RefSeq" id="WP_058739307.1">
    <property type="nucleotide sequence ID" value="NZ_CP011266.1"/>
</dbReference>
<keyword evidence="1" id="KW-0812">Transmembrane</keyword>
<organism evidence="2 3">
    <name type="scientific">Methanobrevibacter millerae</name>
    <dbReference type="NCBI Taxonomy" id="230361"/>
    <lineage>
        <taxon>Archaea</taxon>
        <taxon>Methanobacteriati</taxon>
        <taxon>Methanobacteriota</taxon>
        <taxon>Methanomada group</taxon>
        <taxon>Methanobacteria</taxon>
        <taxon>Methanobacteriales</taxon>
        <taxon>Methanobacteriaceae</taxon>
        <taxon>Methanobrevibacter</taxon>
    </lineage>
</organism>
<dbReference type="AlphaFoldDB" id="A0A0U3EBQ9"/>
<gene>
    <name evidence="2" type="ORF">sm9_1260</name>
</gene>
<dbReference type="PATRIC" id="fig|230361.4.peg.1304"/>
<accession>A0A0U3EBQ9</accession>
<name>A0A0U3EBQ9_9EURY</name>
<feature type="transmembrane region" description="Helical" evidence="1">
    <location>
        <begin position="6"/>
        <end position="28"/>
    </location>
</feature>
<keyword evidence="1" id="KW-0472">Membrane</keyword>
<keyword evidence="1" id="KW-1133">Transmembrane helix</keyword>
<dbReference type="KEGG" id="mmil:sm9_1260"/>
<dbReference type="Proteomes" id="UP000067738">
    <property type="component" value="Chromosome"/>
</dbReference>
<reference evidence="2 3" key="1">
    <citation type="submission" date="2015-04" db="EMBL/GenBank/DDBJ databases">
        <title>The complete genome sequence of the rumen methanogen Methanobrevibacter millerae SM9.</title>
        <authorList>
            <person name="Leahy S.C."/>
            <person name="Kelly W.J."/>
            <person name="Pacheco D.M."/>
            <person name="Li D."/>
            <person name="Altermann E."/>
            <person name="Attwood G.T."/>
        </authorList>
    </citation>
    <scope>NUCLEOTIDE SEQUENCE [LARGE SCALE GENOMIC DNA]</scope>
    <source>
        <strain evidence="2 3">SM9</strain>
    </source>
</reference>
<evidence type="ECO:0000313" key="3">
    <source>
        <dbReference type="Proteomes" id="UP000067738"/>
    </source>
</evidence>
<keyword evidence="3" id="KW-1185">Reference proteome</keyword>
<protein>
    <submittedName>
        <fullName evidence="2">Uncharacterized protein</fullName>
    </submittedName>
</protein>
<dbReference type="EMBL" id="CP011266">
    <property type="protein sequence ID" value="ALT69041.1"/>
    <property type="molecule type" value="Genomic_DNA"/>
</dbReference>